<proteinExistence type="predicted"/>
<evidence type="ECO:0000256" key="1">
    <source>
        <dbReference type="SAM" id="MobiDB-lite"/>
    </source>
</evidence>
<evidence type="ECO:0000313" key="3">
    <source>
        <dbReference type="Proteomes" id="UP000050424"/>
    </source>
</evidence>
<dbReference type="Proteomes" id="UP000050424">
    <property type="component" value="Unassembled WGS sequence"/>
</dbReference>
<feature type="region of interest" description="Disordered" evidence="1">
    <location>
        <begin position="607"/>
        <end position="635"/>
    </location>
</feature>
<feature type="region of interest" description="Disordered" evidence="1">
    <location>
        <begin position="353"/>
        <end position="433"/>
    </location>
</feature>
<reference evidence="2 3" key="1">
    <citation type="submission" date="2015-09" db="EMBL/GenBank/DDBJ databases">
        <title>Draft genome of a European isolate of the apple canker pathogen Neonectria ditissima.</title>
        <authorList>
            <person name="Gomez-Cortecero A."/>
            <person name="Harrison R.J."/>
            <person name="Armitage A.D."/>
        </authorList>
    </citation>
    <scope>NUCLEOTIDE SEQUENCE [LARGE SCALE GENOMIC DNA]</scope>
    <source>
        <strain evidence="2 3">R09/05</strain>
    </source>
</reference>
<dbReference type="OrthoDB" id="5102830at2759"/>
<keyword evidence="3" id="KW-1185">Reference proteome</keyword>
<organism evidence="2 3">
    <name type="scientific">Neonectria ditissima</name>
    <dbReference type="NCBI Taxonomy" id="78410"/>
    <lineage>
        <taxon>Eukaryota</taxon>
        <taxon>Fungi</taxon>
        <taxon>Dikarya</taxon>
        <taxon>Ascomycota</taxon>
        <taxon>Pezizomycotina</taxon>
        <taxon>Sordariomycetes</taxon>
        <taxon>Hypocreomycetidae</taxon>
        <taxon>Hypocreales</taxon>
        <taxon>Nectriaceae</taxon>
        <taxon>Neonectria</taxon>
    </lineage>
</organism>
<sequence length="778" mass="76769">MRVSSLLPTLGGLVASVRASPHLLGGLGGLVNKQSSIAPSVCSLANNWEDKTLFAGIAAPATDVSAAISLGLHLPKAQITGDISLELLTGFLTEPKIRVSLADITAYVEVDISASAAVHESIELFASPALEIGIPGLLEAQAGAAIALDLIVAVGAAVDLSAGVYISFGKEAYVDISLLSKDVVDVSLDGLVAKALPLGIGAEVDLSAEIDLQLGLRLRTEIDLGAELDIPILDIEAGAKIAIWVSLFDYTAVLVNTGDCVVSVSELIALTLGLSVELDVEVGDILDLSLAPGLTITLATAAKAERCQPNRGTPGVFIETPGSSSTSGVLSATTVSTISGDAVPTVSGGVPGASGLVPNASDDVVPTVSGSVDPTASGAVDPTASDDADVDSTASGSVDPTASGDDDSTATGDAASSTSSDASATGSGSGSATTAYGSITTPAVGHGNSSITAGVSTITAGDVTSTVTSTHVYTITSCAASVVNCPARYTQKVVTSTVVRSTFVCPAGETAPVSASASKSAPVPAVTTVTDTLTTIVPCSERTTKTFHAPTNVSPPVATVTIVDSTTVCPVTGETGHSATVPHTAPHVTSGFEVVTSAVSTASFPAVPGTKTPGSSVSIHQAPSGTPGTPGAEASVPCTTQTVQFTSGFQVVTSAVSTVSVPQVPSSGVPYVPGGPEYSVPESPAGTESVPAPAETVPVAPVPFPASNGTVSTKPAPGAPVPTGYTAPVLSSTPTTVPVVASTPSSAPVPPTVPAASGGNMIQGSLLMAFPLVLALLF</sequence>
<feature type="compositionally biased region" description="Polar residues" evidence="1">
    <location>
        <begin position="612"/>
        <end position="627"/>
    </location>
</feature>
<comment type="caution">
    <text evidence="2">The sequence shown here is derived from an EMBL/GenBank/DDBJ whole genome shotgun (WGS) entry which is preliminary data.</text>
</comment>
<dbReference type="EMBL" id="LKCW01000193">
    <property type="protein sequence ID" value="KPM36700.1"/>
    <property type="molecule type" value="Genomic_DNA"/>
</dbReference>
<accession>A0A0N8H5N9</accession>
<feature type="compositionally biased region" description="Low complexity" evidence="1">
    <location>
        <begin position="391"/>
        <end position="433"/>
    </location>
</feature>
<evidence type="ECO:0000313" key="2">
    <source>
        <dbReference type="EMBL" id="KPM36700.1"/>
    </source>
</evidence>
<dbReference type="AlphaFoldDB" id="A0A0N8H5N9"/>
<dbReference type="STRING" id="78410.A0A0N8H5N9"/>
<protein>
    <submittedName>
        <fullName evidence="2">Uncharacterized protein</fullName>
    </submittedName>
</protein>
<gene>
    <name evidence="2" type="ORF">AK830_g9845</name>
</gene>
<name>A0A0N8H5N9_9HYPO</name>